<dbReference type="RefSeq" id="WP_245957691.1">
    <property type="nucleotide sequence ID" value="NZ_CP139960.1"/>
</dbReference>
<dbReference type="SUPFAM" id="SSF56935">
    <property type="entry name" value="Porins"/>
    <property type="match status" value="1"/>
</dbReference>
<sequence>MKYKILMFRYCLLLATALWVNSLSAQNVVNQLESYATKFSPERAYLHYDKSSYSPGETIWFKAYVLNEISPATDSKNFYIDWIDEKGKILQHTVAPLVDGLTNGQFDIPAEYTGRSLSVKAYTSWMLNFDSSFLYRKTINILNKDSIKSIQKPVVKPVLDFFPESGDLLAGVPNKIAFKAIDQWGRPVKIKGVVAGGDGKVIDSLRTQHDGMGFVLLSPSAGSAFTARWKDEQNKEYTTPLPEVKKSGAHLEVKVAPGKREFKVNLSPDIAAASDSVYLVGTMFQHPVFTIAKATKSDIVGIVPTANLPYGVLTITVLDKSWKPLAERITYIDNNAPYIFKPEMEVVRWGLSYRARDEVRITVPENVASSLSVSVTDLNIDADTSDNILSTLMLTSELKGKVNNAAYYFTNPSDEKQQKLDLVMLTNGWRRINWQQIASGVIPKVIYPRDTSYMSLSGTITGIVPGSIGDGAAAMMILTQKDQQNKMLLVPVQRNGTFNDPSVILFDTAQVYYQFQDKNLKGATAQFLPNKLRTPPVGKFNTHSLFPDTTGLWRHLLLAAELSDNIRKSKYKELEAVTVQAKAKPLIDQMDEKYSSGLFSGGDAIRFDLINDKFAMVGDIFTYLQGKVAGLQITGQGAGASLSWRGGSPQIYVDEMPSDISMVSSINITDVAFIKAFRPPFMGGFNGGNGAIAIYTRRGNDVKREPGAGIPSARVEGYTNIREFYSPKYLTPEPAPGADRDVRTTLYWNPNVTIDPRTKQAVISFYNNDVTDAFRVVIQGMTADGKIAYLEERME</sequence>
<proteinExistence type="predicted"/>
<keyword evidence="3" id="KW-1185">Reference proteome</keyword>
<dbReference type="Proteomes" id="UP001325680">
    <property type="component" value="Chromosome"/>
</dbReference>
<evidence type="ECO:0000256" key="1">
    <source>
        <dbReference type="SAM" id="SignalP"/>
    </source>
</evidence>
<accession>A0ABZ0W3F0</accession>
<protein>
    <recommendedName>
        <fullName evidence="4">TonB-dependent receptor plug domain-containing protein</fullName>
    </recommendedName>
</protein>
<keyword evidence="1" id="KW-0732">Signal</keyword>
<organism evidence="2 3">
    <name type="scientific">Niabella yanshanensis</name>
    <dbReference type="NCBI Taxonomy" id="577386"/>
    <lineage>
        <taxon>Bacteria</taxon>
        <taxon>Pseudomonadati</taxon>
        <taxon>Bacteroidota</taxon>
        <taxon>Chitinophagia</taxon>
        <taxon>Chitinophagales</taxon>
        <taxon>Chitinophagaceae</taxon>
        <taxon>Niabella</taxon>
    </lineage>
</organism>
<feature type="signal peptide" evidence="1">
    <location>
        <begin position="1"/>
        <end position="25"/>
    </location>
</feature>
<name>A0ABZ0W3F0_9BACT</name>
<evidence type="ECO:0008006" key="4">
    <source>
        <dbReference type="Google" id="ProtNLM"/>
    </source>
</evidence>
<dbReference type="Gene3D" id="2.60.40.1930">
    <property type="match status" value="1"/>
</dbReference>
<evidence type="ECO:0000313" key="2">
    <source>
        <dbReference type="EMBL" id="WQD37790.1"/>
    </source>
</evidence>
<feature type="chain" id="PRO_5046252284" description="TonB-dependent receptor plug domain-containing protein" evidence="1">
    <location>
        <begin position="26"/>
        <end position="795"/>
    </location>
</feature>
<dbReference type="EMBL" id="CP139960">
    <property type="protein sequence ID" value="WQD37790.1"/>
    <property type="molecule type" value="Genomic_DNA"/>
</dbReference>
<gene>
    <name evidence="2" type="ORF">U0035_19160</name>
</gene>
<reference evidence="2 3" key="1">
    <citation type="submission" date="2023-12" db="EMBL/GenBank/DDBJ databases">
        <title>Genome sequencing and assembly of bacterial species from a model synthetic community.</title>
        <authorList>
            <person name="Hogle S.L."/>
        </authorList>
    </citation>
    <scope>NUCLEOTIDE SEQUENCE [LARGE SCALE GENOMIC DNA]</scope>
    <source>
        <strain evidence="2 3">HAMBI_3031</strain>
    </source>
</reference>
<evidence type="ECO:0000313" key="3">
    <source>
        <dbReference type="Proteomes" id="UP001325680"/>
    </source>
</evidence>